<protein>
    <submittedName>
        <fullName evidence="1">Uncharacterized protein</fullName>
    </submittedName>
</protein>
<evidence type="ECO:0000313" key="2">
    <source>
        <dbReference type="Proteomes" id="UP000019146"/>
    </source>
</evidence>
<gene>
    <name evidence="1" type="ORF">K788_0000453</name>
</gene>
<dbReference type="EMBL" id="CP012747">
    <property type="protein sequence ID" value="ALL68503.1"/>
    <property type="molecule type" value="Genomic_DNA"/>
</dbReference>
<sequence>MNREIINDIFKCFYEKHLIGRGFVLRTPSLAERTFCGIRHGITWQFEHRGELSFFGCHIFWSFTHELDDAPPNAALSEENIFASGSCTPLVHSLGALLERDVAARLLGLLDNDMMVLDRLTSAESVLGQIERYGRSKHELLGCSDVVAPLNHAFCLETAGRNAEAARRYRAIVRKLEDERFPKSELAIRCKKVAATRAQALIRYLPQSEEEQYGDESLGVSIYQPDPETPIEVRLARRALPMRILPEFVQPNHFALAMEEAYVAPASFWRSINPERFVDELARLDPAYMEDVQSVWSRLGYESFRDALIYDIRIRQLDEYCATWLLTLSDNQDERSDQETYDLLREHLRAAGETVHLQYLALDGVKAVRHIKERLDELNGILAEM</sequence>
<name>A0A0P0RIP3_9BURK</name>
<dbReference type="KEGG" id="bcai:K788_0000453"/>
<evidence type="ECO:0000313" key="1">
    <source>
        <dbReference type="EMBL" id="ALL68503.1"/>
    </source>
</evidence>
<organism evidence="1 2">
    <name type="scientific">Paraburkholderia caribensis MBA4</name>
    <dbReference type="NCBI Taxonomy" id="1323664"/>
    <lineage>
        <taxon>Bacteria</taxon>
        <taxon>Pseudomonadati</taxon>
        <taxon>Pseudomonadota</taxon>
        <taxon>Betaproteobacteria</taxon>
        <taxon>Burkholderiales</taxon>
        <taxon>Burkholderiaceae</taxon>
        <taxon>Paraburkholderia</taxon>
    </lineage>
</organism>
<dbReference type="RefSeq" id="WP_035998086.1">
    <property type="nucleotide sequence ID" value="NZ_CP012747.1"/>
</dbReference>
<dbReference type="Proteomes" id="UP000019146">
    <property type="component" value="Chromosome 2"/>
</dbReference>
<reference evidence="1 2" key="1">
    <citation type="journal article" date="2014" name="Genome Announc.">
        <title>Draft Genome Sequence of the Haloacid-Degrading Burkholderia caribensis Strain MBA4.</title>
        <authorList>
            <person name="Pan Y."/>
            <person name="Kong K.F."/>
            <person name="Tsang J.S."/>
        </authorList>
    </citation>
    <scope>NUCLEOTIDE SEQUENCE [LARGE SCALE GENOMIC DNA]</scope>
    <source>
        <strain evidence="1 2">MBA4</strain>
    </source>
</reference>
<dbReference type="GeneID" id="69972214"/>
<proteinExistence type="predicted"/>
<dbReference type="AlphaFoldDB" id="A0A0P0RIP3"/>
<accession>A0A0P0RIP3</accession>